<sequence>MNTFYALSLIRRSLIVRFAPALVGLGLLSQCTDQVTSTVRFHRMTPVYTTTQEIRDAVSVQPPQAIRGTGKIFTHGSYLFLNQPGDGVHIINNADPTNPQSISFINIPGNYDLAVQGDIMYADSYIDLLAIDISNPEAIRVLHREENVFPQFNSFGFYPDAEKGVVTRWEEVDVVQTFEGEIDGSMWEPGVYQYIDHLDIAEYARYDFVEQSNVPVWEMNNANVTPVGRGGSMSRFAVSGEHLYTIDDSNLQVFDISSASTPTSVNEMMVDFMIETIYPHDNKLYIGAQNGMYIYDKTVPESPMLLSSYWHATSCDPVVANDTLAYVTLRTGDACEGDQNVLEVVDVKDARAPYETARYEMEHPHGLGLDGTTLFVCEGEFGVKVFDVTHTYEISDYLISRIEGIYAYDVIAHDNHLLVIAEDGVYQYDYSDPEHIVQLSKMTRLAL</sequence>
<proteinExistence type="predicted"/>
<dbReference type="AlphaFoldDB" id="A0AA49GNE4"/>
<reference evidence="2" key="2">
    <citation type="journal article" date="2024" name="Antonie Van Leeuwenhoek">
        <title>Roseihalotalea indica gen. nov., sp. nov., a halophilic Bacteroidetes from mesopelagic Southwest Indian Ocean with higher carbohydrate metabolic potential.</title>
        <authorList>
            <person name="Chen B."/>
            <person name="Zhang M."/>
            <person name="Lin D."/>
            <person name="Ye J."/>
            <person name="Tang K."/>
        </authorList>
    </citation>
    <scope>NUCLEOTIDE SEQUENCE</scope>
    <source>
        <strain evidence="2">TK19036</strain>
    </source>
</reference>
<gene>
    <name evidence="2" type="ORF">K4G66_32015</name>
</gene>
<protein>
    <recommendedName>
        <fullName evidence="3">LVIVD repeat-containing protein</fullName>
    </recommendedName>
</protein>
<keyword evidence="1" id="KW-0732">Signal</keyword>
<dbReference type="SUPFAM" id="SSF69322">
    <property type="entry name" value="Tricorn protease domain 2"/>
    <property type="match status" value="1"/>
</dbReference>
<evidence type="ECO:0000256" key="1">
    <source>
        <dbReference type="SAM" id="SignalP"/>
    </source>
</evidence>
<dbReference type="EMBL" id="CP120682">
    <property type="protein sequence ID" value="WKN36996.1"/>
    <property type="molecule type" value="Genomic_DNA"/>
</dbReference>
<accession>A0AA49GNE4</accession>
<dbReference type="Pfam" id="PF08309">
    <property type="entry name" value="LVIVD"/>
    <property type="match status" value="2"/>
</dbReference>
<reference evidence="2" key="1">
    <citation type="journal article" date="2023" name="Comput. Struct. Biotechnol. J.">
        <title>Discovery of a novel marine Bacteroidetes with a rich repertoire of carbohydrate-active enzymes.</title>
        <authorList>
            <person name="Chen B."/>
            <person name="Liu G."/>
            <person name="Chen Q."/>
            <person name="Wang H."/>
            <person name="Liu L."/>
            <person name="Tang K."/>
        </authorList>
    </citation>
    <scope>NUCLEOTIDE SEQUENCE</scope>
    <source>
        <strain evidence="2">TK19036</strain>
    </source>
</reference>
<feature type="chain" id="PRO_5041289803" description="LVIVD repeat-containing protein" evidence="1">
    <location>
        <begin position="22"/>
        <end position="447"/>
    </location>
</feature>
<dbReference type="InterPro" id="IPR013211">
    <property type="entry name" value="LVIVD"/>
</dbReference>
<name>A0AA49GNE4_9BACT</name>
<evidence type="ECO:0008006" key="3">
    <source>
        <dbReference type="Google" id="ProtNLM"/>
    </source>
</evidence>
<evidence type="ECO:0000313" key="2">
    <source>
        <dbReference type="EMBL" id="WKN36996.1"/>
    </source>
</evidence>
<feature type="signal peptide" evidence="1">
    <location>
        <begin position="1"/>
        <end position="21"/>
    </location>
</feature>
<organism evidence="2">
    <name type="scientific">Roseihalotalea indica</name>
    <dbReference type="NCBI Taxonomy" id="2867963"/>
    <lineage>
        <taxon>Bacteria</taxon>
        <taxon>Pseudomonadati</taxon>
        <taxon>Bacteroidota</taxon>
        <taxon>Cytophagia</taxon>
        <taxon>Cytophagales</taxon>
        <taxon>Catalimonadaceae</taxon>
        <taxon>Roseihalotalea</taxon>
    </lineage>
</organism>